<keyword evidence="3" id="KW-1185">Reference proteome</keyword>
<feature type="transmembrane region" description="Helical" evidence="1">
    <location>
        <begin position="23"/>
        <end position="42"/>
    </location>
</feature>
<dbReference type="AlphaFoldDB" id="A0A395R4V1"/>
<evidence type="ECO:0000313" key="2">
    <source>
        <dbReference type="EMBL" id="RGP55113.1"/>
    </source>
</evidence>
<sequence>MIQLQHIRQSLLNENIPRWRKQAIFVLQVLAISSGIVHFSVYFDFAAAPRQLCISFSAMVAIGAIAQLIASWFVFRRRVPAYLWVCCSVWVIVSLFWQGLTVVLWSVA</sequence>
<feature type="transmembrane region" description="Helical" evidence="1">
    <location>
        <begin position="82"/>
        <end position="107"/>
    </location>
</feature>
<comment type="caution">
    <text evidence="2">The sequence shown here is derived from an EMBL/GenBank/DDBJ whole genome shotgun (WGS) entry which is preliminary data.</text>
</comment>
<dbReference type="Proteomes" id="UP000265411">
    <property type="component" value="Unassembled WGS sequence"/>
</dbReference>
<keyword evidence="1" id="KW-0812">Transmembrane</keyword>
<evidence type="ECO:0000256" key="1">
    <source>
        <dbReference type="SAM" id="Phobius"/>
    </source>
</evidence>
<reference evidence="2 3" key="1">
    <citation type="journal article" date="2018" name="Syst. Appl. Microbiol.">
        <title>Pseudomonas gallaeciensis sp. nov., isolated from crude-oil-contaminated intertidal sand samples after the Prestige oil spill.</title>
        <authorList>
            <person name="Mulet M."/>
            <person name="Sanchez D."/>
            <person name="Rodriguez A.C."/>
            <person name="Nogales B."/>
            <person name="Bosch R."/>
            <person name="Busquets A."/>
            <person name="Gomila M."/>
            <person name="Lalucat J."/>
            <person name="Garcia-Valdes E."/>
        </authorList>
    </citation>
    <scope>NUCLEOTIDE SEQUENCE [LARGE SCALE GENOMIC DNA]</scope>
    <source>
        <strain evidence="2 3">V113</strain>
    </source>
</reference>
<protein>
    <submittedName>
        <fullName evidence="2">Uncharacterized protein</fullName>
    </submittedName>
</protein>
<evidence type="ECO:0000313" key="3">
    <source>
        <dbReference type="Proteomes" id="UP000265411"/>
    </source>
</evidence>
<organism evidence="2 3">
    <name type="scientific">Pseudomonas abyssi</name>
    <dbReference type="NCBI Taxonomy" id="170540"/>
    <lineage>
        <taxon>Bacteria</taxon>
        <taxon>Pseudomonadati</taxon>
        <taxon>Pseudomonadota</taxon>
        <taxon>Gammaproteobacteria</taxon>
        <taxon>Pseudomonadales</taxon>
        <taxon>Pseudomonadaceae</taxon>
        <taxon>Pseudomonas</taxon>
    </lineage>
</organism>
<gene>
    <name evidence="2" type="ORF">ASB58_08510</name>
</gene>
<name>A0A395R4V1_9PSED</name>
<accession>A0A395R4V1</accession>
<keyword evidence="1" id="KW-0472">Membrane</keyword>
<dbReference type="EMBL" id="LMAZ01000002">
    <property type="protein sequence ID" value="RGP55113.1"/>
    <property type="molecule type" value="Genomic_DNA"/>
</dbReference>
<keyword evidence="1" id="KW-1133">Transmembrane helix</keyword>
<feature type="transmembrane region" description="Helical" evidence="1">
    <location>
        <begin position="54"/>
        <end position="75"/>
    </location>
</feature>
<dbReference type="RefSeq" id="WP_118130114.1">
    <property type="nucleotide sequence ID" value="NZ_LMAZ01000002.1"/>
</dbReference>
<proteinExistence type="predicted"/>